<dbReference type="EMBL" id="AE016828">
    <property type="protein sequence ID" value="AAO90332.1"/>
    <property type="molecule type" value="Genomic_DNA"/>
</dbReference>
<feature type="domain" description="Multidrug resistance protein MdtA-like barrel-sandwich hybrid" evidence="5">
    <location>
        <begin position="44"/>
        <end position="228"/>
    </location>
</feature>
<feature type="coiled-coil region" evidence="2">
    <location>
        <begin position="150"/>
        <end position="177"/>
    </location>
</feature>
<proteinExistence type="inferred from homology"/>
<dbReference type="PANTHER" id="PTHR30386:SF24">
    <property type="entry name" value="MULTIDRUG RESISTANCE EFFLUX PUMP"/>
    <property type="match status" value="1"/>
</dbReference>
<dbReference type="Gene3D" id="1.10.287.470">
    <property type="entry name" value="Helix hairpin bin"/>
    <property type="match status" value="1"/>
</dbReference>
<keyword evidence="8" id="KW-1185">Reference proteome</keyword>
<dbReference type="Gene3D" id="2.40.50.100">
    <property type="match status" value="1"/>
</dbReference>
<keyword evidence="2" id="KW-0175">Coiled coil</keyword>
<reference evidence="7 8" key="2">
    <citation type="journal article" date="2009" name="Infect. Immun.">
        <title>Comparative genomics reveal extensive transposon-mediated genomic plasticity and diversity among potential effector proteins within the genus Coxiella.</title>
        <authorList>
            <person name="Beare P.A."/>
            <person name="Unsworth N."/>
            <person name="Andoh M."/>
            <person name="Voth D.E."/>
            <person name="Omsland A."/>
            <person name="Gilk S.D."/>
            <person name="Williams K.P."/>
            <person name="Sobral B.W."/>
            <person name="Kupko J.J.III."/>
            <person name="Porcella S.F."/>
            <person name="Samuel J.E."/>
            <person name="Heinzen R.A."/>
        </authorList>
    </citation>
    <scope>NUCLEOTIDE SEQUENCE [LARGE SCALE GENOMIC DNA]</scope>
    <source>
        <strain evidence="8">RSA 493 / Nine Mile phase I</strain>
    </source>
</reference>
<dbReference type="GO" id="GO:0055085">
    <property type="term" value="P:transmembrane transport"/>
    <property type="evidence" value="ECO:0007669"/>
    <property type="project" value="InterPro"/>
</dbReference>
<feature type="domain" description="Multidrug resistance protein MdtA-like alpha-helical hairpin" evidence="4">
    <location>
        <begin position="106"/>
        <end position="165"/>
    </location>
</feature>
<dbReference type="Pfam" id="PF25876">
    <property type="entry name" value="HH_MFP_RND"/>
    <property type="match status" value="1"/>
</dbReference>
<dbReference type="KEGG" id="cbu:CBU_0798"/>
<evidence type="ECO:0000259" key="4">
    <source>
        <dbReference type="Pfam" id="PF25876"/>
    </source>
</evidence>
<dbReference type="GeneID" id="1208691"/>
<keyword evidence="3" id="KW-1133">Transmembrane helix</keyword>
<dbReference type="AlphaFoldDB" id="Q83DE0"/>
<dbReference type="STRING" id="227377.CBU_0798"/>
<feature type="domain" description="p-hydroxybenzoic acid efflux pump subunit AaeA-like beta-barrel" evidence="6">
    <location>
        <begin position="235"/>
        <end position="325"/>
    </location>
</feature>
<sequence length="331" mass="37095">MIKKFVKVILPLFIIAILSIGGYFYWQHQNRYPSTDDAYIQADVINVASRVSGTVSEIDVRNEEHVQKGQLLFTIDPAPFTIELNKAQAQRDATRQKIQAADMAVKSARATVVERKAELTHTRLETKRILTLMKKQFVSRSDGDLAIKNLHVAEAALNAAQNQLEEMIEKRGELGDKNAQLRLAQAAVEKAKLDLQYTRVFAPTSGYIANFNLRHGDVVSAYQPLFALIEDQTWWAQANFKETQLARIHTGEQATIKLDMYPHQIFIGKVVDVNKDSGSSFSLLPPENASGNWVKVTQRFPVKVIITQRKSGYPLRLGASSTVTIDTTSPK</sequence>
<feature type="transmembrane region" description="Helical" evidence="3">
    <location>
        <begin position="5"/>
        <end position="26"/>
    </location>
</feature>
<dbReference type="PANTHER" id="PTHR30386">
    <property type="entry name" value="MEMBRANE FUSION SUBUNIT OF EMRAB-TOLC MULTIDRUG EFFLUX PUMP"/>
    <property type="match status" value="1"/>
</dbReference>
<dbReference type="Proteomes" id="UP000002671">
    <property type="component" value="Chromosome"/>
</dbReference>
<dbReference type="PATRIC" id="fig|227377.7.peg.786"/>
<dbReference type="Pfam" id="PF25917">
    <property type="entry name" value="BSH_RND"/>
    <property type="match status" value="1"/>
</dbReference>
<evidence type="ECO:0000256" key="1">
    <source>
        <dbReference type="ARBA" id="ARBA00009477"/>
    </source>
</evidence>
<evidence type="ECO:0000313" key="7">
    <source>
        <dbReference type="EMBL" id="AAO90332.1"/>
    </source>
</evidence>
<dbReference type="eggNOG" id="COG1566">
    <property type="taxonomic scope" value="Bacteria"/>
</dbReference>
<dbReference type="Pfam" id="PF25963">
    <property type="entry name" value="Beta-barrel_AAEA"/>
    <property type="match status" value="1"/>
</dbReference>
<evidence type="ECO:0000256" key="3">
    <source>
        <dbReference type="SAM" id="Phobius"/>
    </source>
</evidence>
<reference evidence="7 8" key="1">
    <citation type="journal article" date="2003" name="Proc. Natl. Acad. Sci. U.S.A.">
        <title>Complete genome sequence of the Q-fever pathogen, Coxiella burnetii.</title>
        <authorList>
            <person name="Seshadri R."/>
            <person name="Paulsen I.T."/>
            <person name="Eisen J.A."/>
            <person name="Read T.D."/>
            <person name="Nelson K.E."/>
            <person name="Nelson W.C."/>
            <person name="Ward N.L."/>
            <person name="Tettelin H."/>
            <person name="Davidsen T.M."/>
            <person name="Beanan M.J."/>
            <person name="Deboy R.T."/>
            <person name="Daugherty S.C."/>
            <person name="Brinkac L.M."/>
            <person name="Madupu R."/>
            <person name="Dodson R.J."/>
            <person name="Khouri H.M."/>
            <person name="Lee K.H."/>
            <person name="Carty H.A."/>
            <person name="Scanlan D."/>
            <person name="Heinzen R.A."/>
            <person name="Thompson H.A."/>
            <person name="Samuel J.E."/>
            <person name="Fraser C.M."/>
            <person name="Heidelberg J.F."/>
        </authorList>
    </citation>
    <scope>NUCLEOTIDE SEQUENCE [LARGE SCALE GENOMIC DNA]</scope>
    <source>
        <strain evidence="8">RSA 493 / Nine Mile phase I</strain>
    </source>
</reference>
<evidence type="ECO:0000256" key="2">
    <source>
        <dbReference type="SAM" id="Coils"/>
    </source>
</evidence>
<dbReference type="InterPro" id="IPR050739">
    <property type="entry name" value="MFP"/>
</dbReference>
<dbReference type="RefSeq" id="WP_010957810.1">
    <property type="nucleotide sequence ID" value="NC_002971.4"/>
</dbReference>
<dbReference type="InterPro" id="IPR058634">
    <property type="entry name" value="AaeA-lik-b-barrel"/>
</dbReference>
<keyword evidence="3" id="KW-0472">Membrane</keyword>
<dbReference type="InterPro" id="IPR058624">
    <property type="entry name" value="MdtA-like_HH"/>
</dbReference>
<keyword evidence="3" id="KW-0812">Transmembrane</keyword>
<evidence type="ECO:0000259" key="5">
    <source>
        <dbReference type="Pfam" id="PF25917"/>
    </source>
</evidence>
<evidence type="ECO:0000259" key="6">
    <source>
        <dbReference type="Pfam" id="PF25963"/>
    </source>
</evidence>
<dbReference type="OrthoDB" id="9811754at2"/>
<dbReference type="EnsemblBacteria" id="AAO90332">
    <property type="protein sequence ID" value="AAO90332"/>
    <property type="gene ID" value="CBU_0798"/>
</dbReference>
<protein>
    <submittedName>
        <fullName evidence="7">Multidrug resistance protein A</fullName>
    </submittedName>
</protein>
<evidence type="ECO:0000313" key="8">
    <source>
        <dbReference type="Proteomes" id="UP000002671"/>
    </source>
</evidence>
<dbReference type="InterPro" id="IPR058625">
    <property type="entry name" value="MdtA-like_BSH"/>
</dbReference>
<comment type="similarity">
    <text evidence="1">Belongs to the membrane fusion protein (MFP) (TC 8.A.1) family.</text>
</comment>
<dbReference type="HOGENOM" id="CLU_018816_15_1_6"/>
<organism evidence="7 8">
    <name type="scientific">Coxiella burnetii (strain RSA 493 / Nine Mile phase I)</name>
    <dbReference type="NCBI Taxonomy" id="227377"/>
    <lineage>
        <taxon>Bacteria</taxon>
        <taxon>Pseudomonadati</taxon>
        <taxon>Pseudomonadota</taxon>
        <taxon>Gammaproteobacteria</taxon>
        <taxon>Legionellales</taxon>
        <taxon>Coxiellaceae</taxon>
        <taxon>Coxiella</taxon>
    </lineage>
</organism>
<gene>
    <name evidence="7" type="ordered locus">CBU_0798</name>
</gene>
<name>Q83DE0_COXBU</name>
<dbReference type="Gene3D" id="2.40.30.170">
    <property type="match status" value="1"/>
</dbReference>
<dbReference type="RefSeq" id="NP_819818.1">
    <property type="nucleotide sequence ID" value="NC_002971.4"/>
</dbReference>
<accession>Q83DE0</accession>
<dbReference type="SUPFAM" id="SSF111369">
    <property type="entry name" value="HlyD-like secretion proteins"/>
    <property type="match status" value="2"/>
</dbReference>